<name>A0A8D0JFH0_PIG</name>
<dbReference type="Ensembl" id="ENSSSCT00000095590.1">
    <property type="protein sequence ID" value="ENSSSCP00000078099.1"/>
    <property type="gene ID" value="ENSSSCG00000062644.1"/>
</dbReference>
<reference evidence="1" key="2">
    <citation type="submission" date="2025-08" db="UniProtKB">
        <authorList>
            <consortium name="Ensembl"/>
        </authorList>
    </citation>
    <scope>IDENTIFICATION</scope>
</reference>
<evidence type="ECO:0000313" key="2">
    <source>
        <dbReference type="Proteomes" id="UP000008227"/>
    </source>
</evidence>
<dbReference type="Proteomes" id="UP000008227">
    <property type="component" value="Chromosome 14"/>
</dbReference>
<sequence length="122" mass="13428">MANAAASGKVSAAHPPGANHTTDLTGLYRMCAHLFSLLSDRLRQPCHQPPQQTLPAMKPLLLVFVSLFFWDPVLAGLNPLSSELHKTCYKNGTCRFECYGSEMLVAYCLFQLECCIKGNPDP</sequence>
<reference evidence="1" key="1">
    <citation type="journal article" date="2020" name="Gigascience">
        <title>An improved pig reference genome sequence to enable pig genetics and genomics research.</title>
        <authorList>
            <person name="Warr A."/>
            <person name="Affara N."/>
            <person name="Aken B."/>
            <person name="Beiki H."/>
            <person name="Bickhart D.M."/>
            <person name="Billis K."/>
            <person name="Chow W."/>
            <person name="Eory L."/>
            <person name="Finlayson H.A."/>
            <person name="Flicek P."/>
            <person name="Giron C.G."/>
            <person name="Griffin D.K."/>
            <person name="Hall R."/>
            <person name="Hannum G."/>
            <person name="Hourlier T."/>
            <person name="Howe K."/>
            <person name="Hume D.A."/>
            <person name="Izuogu O."/>
            <person name="Kim K."/>
            <person name="Koren S."/>
            <person name="Liu H."/>
            <person name="Manchanda N."/>
            <person name="Martin F.J."/>
            <person name="Nonneman D.J."/>
            <person name="O'Connor R.E."/>
            <person name="Phillippy A.M."/>
            <person name="Rohrer G.A."/>
            <person name="Rosen B.D."/>
            <person name="Rund L.A."/>
            <person name="Sargent C.A."/>
            <person name="Schook L.B."/>
            <person name="Schroeder S.G."/>
            <person name="Schwartz A.S."/>
            <person name="Skinner B.M."/>
            <person name="Talbot R."/>
            <person name="Tseng E."/>
            <person name="Tuggle C.K."/>
            <person name="Watson M."/>
            <person name="Smith T.P.L."/>
            <person name="Archibald A.L."/>
        </authorList>
    </citation>
    <scope>NUCLEOTIDE SEQUENCE [LARGE SCALE GENOMIC DNA]</scope>
    <source>
        <strain evidence="1">Duroc</strain>
    </source>
</reference>
<keyword evidence="2" id="KW-1185">Reference proteome</keyword>
<dbReference type="GeneTree" id="ENSGT00400000024366"/>
<reference evidence="1" key="3">
    <citation type="submission" date="2025-09" db="UniProtKB">
        <authorList>
            <consortium name="Ensembl"/>
        </authorList>
    </citation>
    <scope>IDENTIFICATION</scope>
</reference>
<accession>A0A8D0JFH0</accession>
<organism evidence="1 2">
    <name type="scientific">Sus scrofa</name>
    <name type="common">Pig</name>
    <dbReference type="NCBI Taxonomy" id="9823"/>
    <lineage>
        <taxon>Eukaryota</taxon>
        <taxon>Metazoa</taxon>
        <taxon>Chordata</taxon>
        <taxon>Craniata</taxon>
        <taxon>Vertebrata</taxon>
        <taxon>Euteleostomi</taxon>
        <taxon>Mammalia</taxon>
        <taxon>Eutheria</taxon>
        <taxon>Laurasiatheria</taxon>
        <taxon>Artiodactyla</taxon>
        <taxon>Suina</taxon>
        <taxon>Suidae</taxon>
        <taxon>Sus</taxon>
    </lineage>
</organism>
<gene>
    <name evidence="1" type="primary">DEFB134</name>
</gene>
<proteinExistence type="predicted"/>
<protein>
    <submittedName>
        <fullName evidence="1">Defensin beta 134</fullName>
    </submittedName>
</protein>
<evidence type="ECO:0000313" key="1">
    <source>
        <dbReference type="Ensembl" id="ENSSSCP00000078099.1"/>
    </source>
</evidence>
<dbReference type="AlphaFoldDB" id="A0A8D0JFH0"/>
<accession>A0A8W4FF93</accession>